<accession>A0A0K1PUT6</accession>
<gene>
    <name evidence="1" type="ORF">AKJ09_03805</name>
</gene>
<keyword evidence="2" id="KW-1185">Reference proteome</keyword>
<evidence type="ECO:0000313" key="1">
    <source>
        <dbReference type="EMBL" id="AKU97141.1"/>
    </source>
</evidence>
<dbReference type="Proteomes" id="UP000064967">
    <property type="component" value="Chromosome"/>
</dbReference>
<dbReference type="AlphaFoldDB" id="A0A0K1PUT6"/>
<organism evidence="1 2">
    <name type="scientific">Labilithrix luteola</name>
    <dbReference type="NCBI Taxonomy" id="1391654"/>
    <lineage>
        <taxon>Bacteria</taxon>
        <taxon>Pseudomonadati</taxon>
        <taxon>Myxococcota</taxon>
        <taxon>Polyangia</taxon>
        <taxon>Polyangiales</taxon>
        <taxon>Labilitrichaceae</taxon>
        <taxon>Labilithrix</taxon>
    </lineage>
</organism>
<sequence length="52" mass="5747">MSRRKPSRPITAAPNDIDDRALQLDLVAFWWAPLLGFLSSEFEGIRSCSGPG</sequence>
<dbReference type="EMBL" id="CP012333">
    <property type="protein sequence ID" value="AKU97141.1"/>
    <property type="molecule type" value="Genomic_DNA"/>
</dbReference>
<dbReference type="STRING" id="1391654.AKJ09_03805"/>
<name>A0A0K1PUT6_9BACT</name>
<protein>
    <submittedName>
        <fullName evidence="1">Uncharacterized protein</fullName>
    </submittedName>
</protein>
<proteinExistence type="predicted"/>
<evidence type="ECO:0000313" key="2">
    <source>
        <dbReference type="Proteomes" id="UP000064967"/>
    </source>
</evidence>
<dbReference type="KEGG" id="llu:AKJ09_03805"/>
<reference evidence="1 2" key="1">
    <citation type="submission" date="2015-08" db="EMBL/GenBank/DDBJ databases">
        <authorList>
            <person name="Babu N.S."/>
            <person name="Beckwith C.J."/>
            <person name="Beseler K.G."/>
            <person name="Brison A."/>
            <person name="Carone J.V."/>
            <person name="Caskin T.P."/>
            <person name="Diamond M."/>
            <person name="Durham M.E."/>
            <person name="Foxe J.M."/>
            <person name="Go M."/>
            <person name="Henderson B.A."/>
            <person name="Jones I.B."/>
            <person name="McGettigan J.A."/>
            <person name="Micheletti S.J."/>
            <person name="Nasrallah M.E."/>
            <person name="Ortiz D."/>
            <person name="Piller C.R."/>
            <person name="Privatt S.R."/>
            <person name="Schneider S.L."/>
            <person name="Sharp S."/>
            <person name="Smith T.C."/>
            <person name="Stanton J.D."/>
            <person name="Ullery H.E."/>
            <person name="Wilson R.J."/>
            <person name="Serrano M.G."/>
            <person name="Buck G."/>
            <person name="Lee V."/>
            <person name="Wang Y."/>
            <person name="Carvalho R."/>
            <person name="Voegtly L."/>
            <person name="Shi R."/>
            <person name="Duckworth R."/>
            <person name="Johnson A."/>
            <person name="Loviza R."/>
            <person name="Walstead R."/>
            <person name="Shah Z."/>
            <person name="Kiflezghi M."/>
            <person name="Wade K."/>
            <person name="Ball S.L."/>
            <person name="Bradley K.W."/>
            <person name="Asai D.J."/>
            <person name="Bowman C.A."/>
            <person name="Russell D.A."/>
            <person name="Pope W.H."/>
            <person name="Jacobs-Sera D."/>
            <person name="Hendrix R.W."/>
            <person name="Hatfull G.F."/>
        </authorList>
    </citation>
    <scope>NUCLEOTIDE SEQUENCE [LARGE SCALE GENOMIC DNA]</scope>
    <source>
        <strain evidence="1 2">DSM 27648</strain>
    </source>
</reference>